<dbReference type="PANTHER" id="PTHR30532">
    <property type="entry name" value="IRON III DICITRATE-BINDING PERIPLASMIC PROTEIN"/>
    <property type="match status" value="1"/>
</dbReference>
<dbReference type="InterPro" id="IPR002491">
    <property type="entry name" value="ABC_transptr_periplasmic_BD"/>
</dbReference>
<reference evidence="6 7" key="1">
    <citation type="journal article" date="2015" name="Genome Announc.">
        <title>Expanding the biotechnology potential of lactobacilli through comparative genomics of 213 strains and associated genera.</title>
        <authorList>
            <person name="Sun Z."/>
            <person name="Harris H.M."/>
            <person name="McCann A."/>
            <person name="Guo C."/>
            <person name="Argimon S."/>
            <person name="Zhang W."/>
            <person name="Yang X."/>
            <person name="Jeffery I.B."/>
            <person name="Cooney J.C."/>
            <person name="Kagawa T.F."/>
            <person name="Liu W."/>
            <person name="Song Y."/>
            <person name="Salvetti E."/>
            <person name="Wrobel A."/>
            <person name="Rasinkangas P."/>
            <person name="Parkhill J."/>
            <person name="Rea M.C."/>
            <person name="O'Sullivan O."/>
            <person name="Ritari J."/>
            <person name="Douillard F.P."/>
            <person name="Paul Ross R."/>
            <person name="Yang R."/>
            <person name="Briner A.E."/>
            <person name="Felis G.E."/>
            <person name="de Vos W.M."/>
            <person name="Barrangou R."/>
            <person name="Klaenhammer T.R."/>
            <person name="Caufield P.W."/>
            <person name="Cui Y."/>
            <person name="Zhang H."/>
            <person name="O'Toole P.W."/>
        </authorList>
    </citation>
    <scope>NUCLEOTIDE SEQUENCE [LARGE SCALE GENOMIC DNA]</scope>
    <source>
        <strain evidence="6 7">DSM 15353</strain>
    </source>
</reference>
<evidence type="ECO:0000313" key="7">
    <source>
        <dbReference type="Proteomes" id="UP000051491"/>
    </source>
</evidence>
<name>A0A0R2KHM6_9LACO</name>
<evidence type="ECO:0000313" key="6">
    <source>
        <dbReference type="EMBL" id="KRN86981.1"/>
    </source>
</evidence>
<evidence type="ECO:0000259" key="5">
    <source>
        <dbReference type="PROSITE" id="PS50983"/>
    </source>
</evidence>
<dbReference type="Proteomes" id="UP000051491">
    <property type="component" value="Unassembled WGS sequence"/>
</dbReference>
<evidence type="ECO:0000256" key="1">
    <source>
        <dbReference type="ARBA" id="ARBA00004196"/>
    </source>
</evidence>
<comment type="similarity">
    <text evidence="2">Belongs to the bacterial solute-binding protein 8 family.</text>
</comment>
<dbReference type="PATRIC" id="fig|89059.3.peg.100"/>
<feature type="domain" description="Fe/B12 periplasmic-binding" evidence="5">
    <location>
        <begin position="55"/>
        <end position="333"/>
    </location>
</feature>
<dbReference type="AlphaFoldDB" id="A0A0R2KHM6"/>
<dbReference type="Pfam" id="PF01497">
    <property type="entry name" value="Peripla_BP_2"/>
    <property type="match status" value="1"/>
</dbReference>
<dbReference type="GO" id="GO:0030288">
    <property type="term" value="C:outer membrane-bounded periplasmic space"/>
    <property type="evidence" value="ECO:0007669"/>
    <property type="project" value="TreeGrafter"/>
</dbReference>
<evidence type="ECO:0000256" key="4">
    <source>
        <dbReference type="ARBA" id="ARBA00022729"/>
    </source>
</evidence>
<dbReference type="InterPro" id="IPR051313">
    <property type="entry name" value="Bact_iron-sidero_bind"/>
</dbReference>
<comment type="subcellular location">
    <subcellularLocation>
        <location evidence="1">Cell envelope</location>
    </subcellularLocation>
</comment>
<dbReference type="SUPFAM" id="SSF53807">
    <property type="entry name" value="Helical backbone' metal receptor"/>
    <property type="match status" value="1"/>
</dbReference>
<gene>
    <name evidence="6" type="ORF">IV43_GL000098</name>
</gene>
<dbReference type="STRING" id="89059.LAC1533_2344"/>
<dbReference type="GO" id="GO:1901678">
    <property type="term" value="P:iron coordination entity transport"/>
    <property type="evidence" value="ECO:0007669"/>
    <property type="project" value="UniProtKB-ARBA"/>
</dbReference>
<protein>
    <submittedName>
        <fullName evidence="6">Iron ABC transporter permease</fullName>
    </submittedName>
</protein>
<keyword evidence="4" id="KW-0732">Signal</keyword>
<evidence type="ECO:0000256" key="3">
    <source>
        <dbReference type="ARBA" id="ARBA00022448"/>
    </source>
</evidence>
<sequence>MVLMLVISLIFIGGCANSSKANHGSKSSENNNNSKYPLKIKNKFGTTVIKQKPKRIATIQWGNQDVSLALGVVPVGFSADNFGVKDNSGLLPWTKKKLDQLDEKNPNVYKDTDGLDFEAIADSKPDVILAAYSGITKEEYKTLSKIAPVVAYPKSAWTTSWKEQIHLDSKGMGMEKQGDKLIKQTEQKINTRVKKYPQLKGNTVTWVNFSAKDLSKFQIYTSADPRPALLKEFGLNYPENITREIKSKNSYSKDFSSEKESVLNDTDIIVGYGDKKLYQTLKNDPVLGQVPAIKRGSVAFIGSDSPIVAAGTPTPLSISYTLDEYLRLLGKAAGKVQ</sequence>
<comment type="caution">
    <text evidence="6">The sequence shown here is derived from an EMBL/GenBank/DDBJ whole genome shotgun (WGS) entry which is preliminary data.</text>
</comment>
<accession>A0A0R2KHM6</accession>
<dbReference type="PANTHER" id="PTHR30532:SF24">
    <property type="entry name" value="FERRIC ENTEROBACTIN-BINDING PERIPLASMIC PROTEIN FEPB"/>
    <property type="match status" value="1"/>
</dbReference>
<proteinExistence type="inferred from homology"/>
<organism evidence="6 7">
    <name type="scientific">Ligilactobacillus acidipiscis</name>
    <dbReference type="NCBI Taxonomy" id="89059"/>
    <lineage>
        <taxon>Bacteria</taxon>
        <taxon>Bacillati</taxon>
        <taxon>Bacillota</taxon>
        <taxon>Bacilli</taxon>
        <taxon>Lactobacillales</taxon>
        <taxon>Lactobacillaceae</taxon>
        <taxon>Ligilactobacillus</taxon>
    </lineage>
</organism>
<keyword evidence="3" id="KW-0813">Transport</keyword>
<dbReference type="PROSITE" id="PS50983">
    <property type="entry name" value="FE_B12_PBP"/>
    <property type="match status" value="1"/>
</dbReference>
<evidence type="ECO:0000256" key="2">
    <source>
        <dbReference type="ARBA" id="ARBA00008814"/>
    </source>
</evidence>
<dbReference type="CDD" id="cd01146">
    <property type="entry name" value="FhuD"/>
    <property type="match status" value="1"/>
</dbReference>
<dbReference type="Gene3D" id="3.40.50.1980">
    <property type="entry name" value="Nitrogenase molybdenum iron protein domain"/>
    <property type="match status" value="2"/>
</dbReference>
<dbReference type="EMBL" id="JQBK01000010">
    <property type="protein sequence ID" value="KRN86981.1"/>
    <property type="molecule type" value="Genomic_DNA"/>
</dbReference>